<dbReference type="STRING" id="162209.IJ22_36630"/>
<comment type="function">
    <text evidence="2">Counteracts the endogenous Pycsar antiviral defense system. Phosphodiesterase that enables metal-dependent hydrolysis of host cyclic nucleotide Pycsar defense signals such as cCMP and cUMP.</text>
</comment>
<dbReference type="InterPro" id="IPR001279">
    <property type="entry name" value="Metallo-B-lactamas"/>
</dbReference>
<name>A0A0U2UPQ7_9BACL</name>
<dbReference type="EMBL" id="CP013652">
    <property type="protein sequence ID" value="ALS24001.1"/>
    <property type="molecule type" value="Genomic_DNA"/>
</dbReference>
<dbReference type="SMART" id="SM00849">
    <property type="entry name" value="Lactamase_B"/>
    <property type="match status" value="1"/>
</dbReference>
<dbReference type="InterPro" id="IPR035681">
    <property type="entry name" value="ComA-like_MBL"/>
</dbReference>
<keyword evidence="5" id="KW-1185">Reference proteome</keyword>
<dbReference type="SUPFAM" id="SSF56281">
    <property type="entry name" value="Metallo-hydrolase/oxidoreductase"/>
    <property type="match status" value="1"/>
</dbReference>
<dbReference type="InterPro" id="IPR036866">
    <property type="entry name" value="RibonucZ/Hydroxyglut_hydro"/>
</dbReference>
<sequence precursor="true">MMEHKKNRFRRLKLTGIAAVTALLLFVSCTGEPSTSGGAAEGESFSNPVKKAAFYDTSLHQDKLAIRYFDLEAGEKSGDAILLTAPDGRQLLVDAGIPSAGPQIEERLNKLGIHKLDAVLSTHPHIDHIGGLTTLLLTKPVGAYYHNGIPHDTETYRKVQKLLEDKRIPQTKLLEGDRLSWASDVTVEVLNPPVGTTPGSFEKWGTEELNNHSLVLLITHGSNRILLTGDLYKNQEYALVEKYGDRLQAKLLHAPHHGDMTSSSGPFIRSVRPEIVMISANVLQSLDILKRYEKENATVYSTGLNGNVLFVSDGEKVTVYPEQTRQNITKP</sequence>
<comment type="catalytic activity">
    <reaction evidence="1">
        <text>3',5'-cyclic CMP + H2O = CMP + H(+)</text>
        <dbReference type="Rhea" id="RHEA:72675"/>
        <dbReference type="ChEBI" id="CHEBI:15377"/>
        <dbReference type="ChEBI" id="CHEBI:15378"/>
        <dbReference type="ChEBI" id="CHEBI:58003"/>
        <dbReference type="ChEBI" id="CHEBI:60377"/>
    </reaction>
    <physiologicalReaction direction="left-to-right" evidence="1">
        <dbReference type="Rhea" id="RHEA:72676"/>
    </physiologicalReaction>
</comment>
<dbReference type="InterPro" id="IPR052159">
    <property type="entry name" value="Competence_DNA_uptake"/>
</dbReference>
<dbReference type="KEGG" id="pnp:IJ22_36630"/>
<protein>
    <submittedName>
        <fullName evidence="4">Metallo-beta-lactamase</fullName>
    </submittedName>
</protein>
<dbReference type="PATRIC" id="fig|162209.4.peg.3900"/>
<comment type="catalytic activity">
    <reaction evidence="3">
        <text>3',5'-cyclic UMP + H2O = UMP + H(+)</text>
        <dbReference type="Rhea" id="RHEA:70575"/>
        <dbReference type="ChEBI" id="CHEBI:15377"/>
        <dbReference type="ChEBI" id="CHEBI:15378"/>
        <dbReference type="ChEBI" id="CHEBI:57865"/>
        <dbReference type="ChEBI" id="CHEBI:184387"/>
    </reaction>
    <physiologicalReaction direction="left-to-right" evidence="3">
        <dbReference type="Rhea" id="RHEA:70576"/>
    </physiologicalReaction>
</comment>
<evidence type="ECO:0000313" key="4">
    <source>
        <dbReference type="EMBL" id="ALS24001.1"/>
    </source>
</evidence>
<dbReference type="PANTHER" id="PTHR30619">
    <property type="entry name" value="DNA INTERNALIZATION/COMPETENCE PROTEIN COMEC/REC2"/>
    <property type="match status" value="1"/>
</dbReference>
<reference evidence="4 5" key="2">
    <citation type="journal article" date="2016" name="Genome Announc.">
        <title>Complete Genome Sequences of Two Interactive Moderate Thermophiles, Paenibacillus napthalenovorans 32O-Y and Paenibacillus sp. 32O-W.</title>
        <authorList>
            <person name="Butler R.R.III."/>
            <person name="Wang J."/>
            <person name="Stark B.C."/>
            <person name="Pombert J.F."/>
        </authorList>
    </citation>
    <scope>NUCLEOTIDE SEQUENCE [LARGE SCALE GENOMIC DNA]</scope>
    <source>
        <strain evidence="4 5">32O-Y</strain>
    </source>
</reference>
<dbReference type="RefSeq" id="WP_062409791.1">
    <property type="nucleotide sequence ID" value="NZ_BJCS01000005.1"/>
</dbReference>
<dbReference type="Proteomes" id="UP000061660">
    <property type="component" value="Chromosome"/>
</dbReference>
<proteinExistence type="predicted"/>
<gene>
    <name evidence="4" type="ORF">IJ22_36630</name>
</gene>
<evidence type="ECO:0000256" key="2">
    <source>
        <dbReference type="ARBA" id="ARBA00034301"/>
    </source>
</evidence>
<dbReference type="CDD" id="cd07731">
    <property type="entry name" value="ComA-like_MBL-fold"/>
    <property type="match status" value="1"/>
</dbReference>
<organism evidence="4 5">
    <name type="scientific">Paenibacillus naphthalenovorans</name>
    <dbReference type="NCBI Taxonomy" id="162209"/>
    <lineage>
        <taxon>Bacteria</taxon>
        <taxon>Bacillati</taxon>
        <taxon>Bacillota</taxon>
        <taxon>Bacilli</taxon>
        <taxon>Bacillales</taxon>
        <taxon>Paenibacillaceae</taxon>
        <taxon>Paenibacillus</taxon>
    </lineage>
</organism>
<evidence type="ECO:0000256" key="1">
    <source>
        <dbReference type="ARBA" id="ARBA00034221"/>
    </source>
</evidence>
<dbReference type="OrthoDB" id="9761531at2"/>
<accession>A0A0U2UPQ7</accession>
<dbReference type="PANTHER" id="PTHR30619:SF1">
    <property type="entry name" value="RECOMBINATION PROTEIN 2"/>
    <property type="match status" value="1"/>
</dbReference>
<evidence type="ECO:0000256" key="3">
    <source>
        <dbReference type="ARBA" id="ARBA00048505"/>
    </source>
</evidence>
<dbReference type="PROSITE" id="PS51257">
    <property type="entry name" value="PROKAR_LIPOPROTEIN"/>
    <property type="match status" value="1"/>
</dbReference>
<dbReference type="Pfam" id="PF00753">
    <property type="entry name" value="Lactamase_B"/>
    <property type="match status" value="1"/>
</dbReference>
<dbReference type="AlphaFoldDB" id="A0A0U2UPQ7"/>
<evidence type="ECO:0000313" key="5">
    <source>
        <dbReference type="Proteomes" id="UP000061660"/>
    </source>
</evidence>
<reference evidence="5" key="1">
    <citation type="submission" date="2015-12" db="EMBL/GenBank/DDBJ databases">
        <title>Complete genome sequences of two moderately thermophilic Paenibacillus species.</title>
        <authorList>
            <person name="Butler R.III."/>
            <person name="Wang J."/>
            <person name="Stark B.C."/>
            <person name="Pombert J.-F."/>
        </authorList>
    </citation>
    <scope>NUCLEOTIDE SEQUENCE [LARGE SCALE GENOMIC DNA]</scope>
    <source>
        <strain evidence="5">32O-Y</strain>
    </source>
</reference>
<dbReference type="Gene3D" id="3.60.15.10">
    <property type="entry name" value="Ribonuclease Z/Hydroxyacylglutathione hydrolase-like"/>
    <property type="match status" value="1"/>
</dbReference>